<evidence type="ECO:0000313" key="2">
    <source>
        <dbReference type="EMBL" id="HCC42531.1"/>
    </source>
</evidence>
<feature type="region of interest" description="Disordered" evidence="1">
    <location>
        <begin position="224"/>
        <end position="244"/>
    </location>
</feature>
<proteinExistence type="predicted"/>
<dbReference type="AlphaFoldDB" id="A0A3D0ZQH2"/>
<comment type="caution">
    <text evidence="2">The sequence shown here is derived from an EMBL/GenBank/DDBJ whole genome shotgun (WGS) entry which is preliminary data.</text>
</comment>
<feature type="non-terminal residue" evidence="2">
    <location>
        <position position="1"/>
    </location>
</feature>
<sequence length="350" mass="37214">TQTQVEVGGNETTTATSYTNLTNKKIWRYDSSKFSPAPTAYFEAVISNDTAGQTTYAALYTDGATCSSQVSGSEVSTTGTTWSRVRSSGISLTDGTDYTVCVKASANTAKIANSKIVLEQTDATNGIRAVELYQMQVNSLLTDADATYSSSYRYTSFNPGINPTQSSFEGGTFTYYYEATMKTSAGTGYATLYNATSGTAITGGEITTASTTYSRVRSGDITANMPYGPSSLSQAQDMDTQAKNSATNTTSLASSWVIIQVSNLSNVTNTIYAELYNLTDGVSVTGSEVSTATANTTTRLRSPSITLTTGKEYVVRTKTSSTSAVPYYVYNSKIVLEQTDATNGIRAVEL</sequence>
<protein>
    <submittedName>
        <fullName evidence="2">Uncharacterized protein</fullName>
    </submittedName>
</protein>
<gene>
    <name evidence="2" type="ORF">DEP93_03595</name>
</gene>
<dbReference type="Proteomes" id="UP000263336">
    <property type="component" value="Unassembled WGS sequence"/>
</dbReference>
<feature type="compositionally biased region" description="Polar residues" evidence="1">
    <location>
        <begin position="230"/>
        <end position="243"/>
    </location>
</feature>
<accession>A0A3D0ZQH2</accession>
<dbReference type="EMBL" id="DOZN01000023">
    <property type="protein sequence ID" value="HCC42531.1"/>
    <property type="molecule type" value="Genomic_DNA"/>
</dbReference>
<feature type="non-terminal residue" evidence="2">
    <location>
        <position position="350"/>
    </location>
</feature>
<reference evidence="2 3" key="1">
    <citation type="journal article" date="2018" name="Nat. Biotechnol.">
        <title>A standardized bacterial taxonomy based on genome phylogeny substantially revises the tree of life.</title>
        <authorList>
            <person name="Parks D.H."/>
            <person name="Chuvochina M."/>
            <person name="Waite D.W."/>
            <person name="Rinke C."/>
            <person name="Skarshewski A."/>
            <person name="Chaumeil P.A."/>
            <person name="Hugenholtz P."/>
        </authorList>
    </citation>
    <scope>NUCLEOTIDE SEQUENCE [LARGE SCALE GENOMIC DNA]</scope>
    <source>
        <strain evidence="2">UBA11701</strain>
    </source>
</reference>
<name>A0A3D0ZQH2_UNCKA</name>
<evidence type="ECO:0000313" key="3">
    <source>
        <dbReference type="Proteomes" id="UP000263336"/>
    </source>
</evidence>
<evidence type="ECO:0000256" key="1">
    <source>
        <dbReference type="SAM" id="MobiDB-lite"/>
    </source>
</evidence>
<organism evidence="2 3">
    <name type="scientific">candidate division WWE3 bacterium</name>
    <dbReference type="NCBI Taxonomy" id="2053526"/>
    <lineage>
        <taxon>Bacteria</taxon>
        <taxon>Katanobacteria</taxon>
    </lineage>
</organism>